<keyword evidence="3" id="KW-0511">Multifunctional enzyme</keyword>
<dbReference type="SUPFAM" id="SSF53901">
    <property type="entry name" value="Thiolase-like"/>
    <property type="match status" value="1"/>
</dbReference>
<gene>
    <name evidence="5" type="ORF">SAVMC3_33570</name>
</gene>
<evidence type="ECO:0000313" key="5">
    <source>
        <dbReference type="EMBL" id="BBJ50728.1"/>
    </source>
</evidence>
<dbReference type="PROSITE" id="PS00606">
    <property type="entry name" value="KS3_1"/>
    <property type="match status" value="1"/>
</dbReference>
<evidence type="ECO:0000256" key="3">
    <source>
        <dbReference type="ARBA" id="ARBA00023268"/>
    </source>
</evidence>
<dbReference type="Gene3D" id="3.40.47.10">
    <property type="match status" value="1"/>
</dbReference>
<accession>A0A499VEB1</accession>
<feature type="domain" description="Ketosynthase family 3 (KS3)" evidence="4">
    <location>
        <begin position="33"/>
        <end position="226"/>
    </location>
</feature>
<dbReference type="CDD" id="cd00833">
    <property type="entry name" value="PKS"/>
    <property type="match status" value="1"/>
</dbReference>
<evidence type="ECO:0000256" key="2">
    <source>
        <dbReference type="ARBA" id="ARBA00022679"/>
    </source>
</evidence>
<evidence type="ECO:0000256" key="1">
    <source>
        <dbReference type="ARBA" id="ARBA00001957"/>
    </source>
</evidence>
<dbReference type="InterPro" id="IPR016039">
    <property type="entry name" value="Thiolase-like"/>
</dbReference>
<proteinExistence type="predicted"/>
<protein>
    <recommendedName>
        <fullName evidence="4">Ketosynthase family 3 (KS3) domain-containing protein</fullName>
    </recommendedName>
</protein>
<dbReference type="InterPro" id="IPR015083">
    <property type="entry name" value="NorB/c/GfsB-D-like_docking"/>
</dbReference>
<dbReference type="SMART" id="SM00825">
    <property type="entry name" value="PKS_KS"/>
    <property type="match status" value="1"/>
</dbReference>
<sequence length="226" mass="23977">MVDDDKLVDYLKRVTADLKRTRQRVQELEAGAAEPIAVVSMGCRFPGGIASPEDLWECVRTGTDTISGFPTDRGWRTGHLRGDFRLAGGFLADAAGFDAGLFGISPREALAMDPQQRLLLETSWEVLERAGLDPTTVRGADGGVFVGMADQKYGPRDGELLDQVKGLVLTGTTSSVASGRIAYSLGLQGPAITIDTACSSSLVALHLAVRALRSGSARSRSSAVPR</sequence>
<keyword evidence="2" id="KW-0808">Transferase</keyword>
<reference evidence="5" key="1">
    <citation type="submission" date="2019-04" db="EMBL/GenBank/DDBJ databases">
        <title>Draft genome sequences of Streptomyces avermitilis MC3.</title>
        <authorList>
            <person name="Komaki H."/>
            <person name="Tamura T."/>
            <person name="Hosoyama A."/>
        </authorList>
    </citation>
    <scope>NUCLEOTIDE SEQUENCE</scope>
    <source>
        <strain evidence="5">MC3</strain>
    </source>
</reference>
<dbReference type="GO" id="GO:0004312">
    <property type="term" value="F:fatty acid synthase activity"/>
    <property type="evidence" value="ECO:0007669"/>
    <property type="project" value="TreeGrafter"/>
</dbReference>
<dbReference type="InterPro" id="IPR018201">
    <property type="entry name" value="Ketoacyl_synth_AS"/>
</dbReference>
<dbReference type="AlphaFoldDB" id="A0A499VEB1"/>
<dbReference type="PROSITE" id="PS52004">
    <property type="entry name" value="KS3_2"/>
    <property type="match status" value="1"/>
</dbReference>
<dbReference type="Pfam" id="PF08990">
    <property type="entry name" value="Docking"/>
    <property type="match status" value="1"/>
</dbReference>
<dbReference type="GO" id="GO:0004315">
    <property type="term" value="F:3-oxoacyl-[acyl-carrier-protein] synthase activity"/>
    <property type="evidence" value="ECO:0007669"/>
    <property type="project" value="InterPro"/>
</dbReference>
<comment type="cofactor">
    <cofactor evidence="1">
        <name>pantetheine 4'-phosphate</name>
        <dbReference type="ChEBI" id="CHEBI:47942"/>
    </cofactor>
</comment>
<dbReference type="EMBL" id="AP019621">
    <property type="protein sequence ID" value="BBJ50728.1"/>
    <property type="molecule type" value="Genomic_DNA"/>
</dbReference>
<dbReference type="InterPro" id="IPR014030">
    <property type="entry name" value="Ketoacyl_synth_N"/>
</dbReference>
<dbReference type="PANTHER" id="PTHR43775:SF51">
    <property type="entry name" value="INACTIVE PHENOLPHTHIOCEROL SYNTHESIS POLYKETIDE SYNTHASE TYPE I PKS1-RELATED"/>
    <property type="match status" value="1"/>
</dbReference>
<evidence type="ECO:0000259" key="4">
    <source>
        <dbReference type="PROSITE" id="PS52004"/>
    </source>
</evidence>
<dbReference type="InterPro" id="IPR020841">
    <property type="entry name" value="PKS_Beta-ketoAc_synthase_dom"/>
</dbReference>
<dbReference type="InterPro" id="IPR050091">
    <property type="entry name" value="PKS_NRPS_Biosynth_Enz"/>
</dbReference>
<dbReference type="Pfam" id="PF00109">
    <property type="entry name" value="ketoacyl-synt"/>
    <property type="match status" value="1"/>
</dbReference>
<name>A0A499VEB1_STRAX</name>
<dbReference type="PANTHER" id="PTHR43775">
    <property type="entry name" value="FATTY ACID SYNTHASE"/>
    <property type="match status" value="1"/>
</dbReference>
<dbReference type="GO" id="GO:0006633">
    <property type="term" value="P:fatty acid biosynthetic process"/>
    <property type="evidence" value="ECO:0007669"/>
    <property type="project" value="InterPro"/>
</dbReference>
<organism evidence="5">
    <name type="scientific">Streptomyces avermitilis</name>
    <dbReference type="NCBI Taxonomy" id="33903"/>
    <lineage>
        <taxon>Bacteria</taxon>
        <taxon>Bacillati</taxon>
        <taxon>Actinomycetota</taxon>
        <taxon>Actinomycetes</taxon>
        <taxon>Kitasatosporales</taxon>
        <taxon>Streptomycetaceae</taxon>
        <taxon>Streptomyces</taxon>
    </lineage>
</organism>